<proteinExistence type="predicted"/>
<evidence type="ECO:0000313" key="3">
    <source>
        <dbReference type="Proteomes" id="UP001642406"/>
    </source>
</evidence>
<evidence type="ECO:0000313" key="2">
    <source>
        <dbReference type="EMBL" id="CAK7214737.1"/>
    </source>
</evidence>
<comment type="caution">
    <text evidence="2">The sequence shown here is derived from an EMBL/GenBank/DDBJ whole genome shotgun (WGS) entry which is preliminary data.</text>
</comment>
<gene>
    <name evidence="2" type="ORF">SBRCBS47491_002252</name>
</gene>
<dbReference type="Proteomes" id="UP001642406">
    <property type="component" value="Unassembled WGS sequence"/>
</dbReference>
<feature type="region of interest" description="Disordered" evidence="1">
    <location>
        <begin position="78"/>
        <end position="100"/>
    </location>
</feature>
<accession>A0ABP0B594</accession>
<dbReference type="EMBL" id="CAWUHC010000013">
    <property type="protein sequence ID" value="CAK7214737.1"/>
    <property type="molecule type" value="Genomic_DNA"/>
</dbReference>
<protein>
    <submittedName>
        <fullName evidence="2">Uncharacterized protein</fullName>
    </submittedName>
</protein>
<evidence type="ECO:0000256" key="1">
    <source>
        <dbReference type="SAM" id="MobiDB-lite"/>
    </source>
</evidence>
<keyword evidence="3" id="KW-1185">Reference proteome</keyword>
<sequence>MGIRSSLSTFGERLRAAIADDEKNRHSVQYTYAPAHALHDPYGPSCRVCAVSQYPKIDVQQLCNSHRAHWLTSRPLPPLPLFPEGGEDDEANEDDEGNVPQPVQYGVTLVEPMFILPRKVVSYSSKDEWCSHKRSQYSSFTNDKKYTPYSLVTESSSLDLETDLEWRSRKRSQYGSIIDDDDYIPYRPTVYITYRPLRPSSPPRRSLTPVEEYDENEQLDHALPFARLIVALQTALLHVRYAISGHLALRLYDPLWDMGLPSGTSHATKPSIVCPMATRDVLPSWAAASHNAFRFDPMKSDCLRVLVGKRFITVAIQWVDDCEFGRAGSFFEIDQTRTVYNFAGGDEDDDECFIQLDVSPPILSLKSLLQHLSLAYIASQNDTDKDNGKNVQKSLGFQVDACLQVLVRQMAPDSQFLMPYEVPAIHDSTFLDLYYTAFGTMGMQLMLAVSGGMPPLTATTSMTFGSPSIARPSSTSSVTSIASTSSVSLTSSSSSAHSIRRKPLPSNSQHIILESVE</sequence>
<reference evidence="2 3" key="1">
    <citation type="submission" date="2024-01" db="EMBL/GenBank/DDBJ databases">
        <authorList>
            <person name="Allen C."/>
            <person name="Tagirdzhanova G."/>
        </authorList>
    </citation>
    <scope>NUCLEOTIDE SEQUENCE [LARGE SCALE GENOMIC DNA]</scope>
</reference>
<organism evidence="2 3">
    <name type="scientific">Sporothrix bragantina</name>
    <dbReference type="NCBI Taxonomy" id="671064"/>
    <lineage>
        <taxon>Eukaryota</taxon>
        <taxon>Fungi</taxon>
        <taxon>Dikarya</taxon>
        <taxon>Ascomycota</taxon>
        <taxon>Pezizomycotina</taxon>
        <taxon>Sordariomycetes</taxon>
        <taxon>Sordariomycetidae</taxon>
        <taxon>Ophiostomatales</taxon>
        <taxon>Ophiostomataceae</taxon>
        <taxon>Sporothrix</taxon>
    </lineage>
</organism>
<name>A0ABP0B594_9PEZI</name>
<feature type="compositionally biased region" description="Acidic residues" evidence="1">
    <location>
        <begin position="85"/>
        <end position="97"/>
    </location>
</feature>